<reference evidence="7" key="1">
    <citation type="journal article" date="2022" name="bioRxiv">
        <title>Genomics of Preaxostyla Flagellates Illuminates Evolutionary Transitions and the Path Towards Mitochondrial Loss.</title>
        <authorList>
            <person name="Novak L.V.F."/>
            <person name="Treitli S.C."/>
            <person name="Pyrih J."/>
            <person name="Halakuc P."/>
            <person name="Pipaliya S.V."/>
            <person name="Vacek V."/>
            <person name="Brzon O."/>
            <person name="Soukal P."/>
            <person name="Eme L."/>
            <person name="Dacks J.B."/>
            <person name="Karnkowska A."/>
            <person name="Elias M."/>
            <person name="Hampl V."/>
        </authorList>
    </citation>
    <scope>NUCLEOTIDE SEQUENCE</scope>
    <source>
        <strain evidence="7">RCP-MX</strain>
    </source>
</reference>
<dbReference type="EMBL" id="JAPMOS010000007">
    <property type="protein sequence ID" value="KAJ4461530.1"/>
    <property type="molecule type" value="Genomic_DNA"/>
</dbReference>
<protein>
    <recommendedName>
        <fullName evidence="6">TM2 domain-containing protein</fullName>
    </recommendedName>
</protein>
<evidence type="ECO:0000256" key="1">
    <source>
        <dbReference type="ARBA" id="ARBA00004141"/>
    </source>
</evidence>
<comment type="caution">
    <text evidence="7">The sequence shown here is derived from an EMBL/GenBank/DDBJ whole genome shotgun (WGS) entry which is preliminary data.</text>
</comment>
<feature type="domain" description="TM2" evidence="6">
    <location>
        <begin position="32"/>
        <end position="76"/>
    </location>
</feature>
<name>A0ABQ8UQU8_9EUKA</name>
<keyword evidence="4 5" id="KW-0472">Membrane</keyword>
<evidence type="ECO:0000256" key="3">
    <source>
        <dbReference type="ARBA" id="ARBA00022989"/>
    </source>
</evidence>
<feature type="transmembrane region" description="Helical" evidence="5">
    <location>
        <begin position="33"/>
        <end position="52"/>
    </location>
</feature>
<dbReference type="InterPro" id="IPR007829">
    <property type="entry name" value="TM2"/>
</dbReference>
<organism evidence="7 8">
    <name type="scientific">Paratrimastix pyriformis</name>
    <dbReference type="NCBI Taxonomy" id="342808"/>
    <lineage>
        <taxon>Eukaryota</taxon>
        <taxon>Metamonada</taxon>
        <taxon>Preaxostyla</taxon>
        <taxon>Paratrimastigidae</taxon>
        <taxon>Paratrimastix</taxon>
    </lineage>
</organism>
<proteinExistence type="predicted"/>
<dbReference type="Pfam" id="PF05154">
    <property type="entry name" value="TM2"/>
    <property type="match status" value="1"/>
</dbReference>
<feature type="transmembrane region" description="Helical" evidence="5">
    <location>
        <begin position="58"/>
        <end position="78"/>
    </location>
</feature>
<comment type="subcellular location">
    <subcellularLocation>
        <location evidence="1">Membrane</location>
        <topology evidence="1">Multi-pass membrane protein</topology>
    </subcellularLocation>
</comment>
<evidence type="ECO:0000259" key="6">
    <source>
        <dbReference type="Pfam" id="PF05154"/>
    </source>
</evidence>
<evidence type="ECO:0000256" key="5">
    <source>
        <dbReference type="SAM" id="Phobius"/>
    </source>
</evidence>
<dbReference type="Proteomes" id="UP001141327">
    <property type="component" value="Unassembled WGS sequence"/>
</dbReference>
<evidence type="ECO:0000313" key="7">
    <source>
        <dbReference type="EMBL" id="KAJ4461530.1"/>
    </source>
</evidence>
<gene>
    <name evidence="7" type="ORF">PAPYR_2118</name>
</gene>
<accession>A0ABQ8UQU8</accession>
<keyword evidence="8" id="KW-1185">Reference proteome</keyword>
<keyword evidence="2 5" id="KW-0812">Transmembrane</keyword>
<sequence length="87" mass="9889">MEYWQPQWEGSIRHTVIDGVPGWGSGRFHKDTAYLLHLMWIFGCCGLNRFYLGDIFWGIIYVLTFGCFGVGGCLDICLMSGSFSPKK</sequence>
<evidence type="ECO:0000313" key="8">
    <source>
        <dbReference type="Proteomes" id="UP001141327"/>
    </source>
</evidence>
<keyword evidence="3 5" id="KW-1133">Transmembrane helix</keyword>
<evidence type="ECO:0000256" key="2">
    <source>
        <dbReference type="ARBA" id="ARBA00022692"/>
    </source>
</evidence>
<evidence type="ECO:0000256" key="4">
    <source>
        <dbReference type="ARBA" id="ARBA00023136"/>
    </source>
</evidence>